<dbReference type="Proteomes" id="UP000284706">
    <property type="component" value="Unassembled WGS sequence"/>
</dbReference>
<comment type="caution">
    <text evidence="2">The sequence shown here is derived from an EMBL/GenBank/DDBJ whole genome shotgun (WGS) entry which is preliminary data.</text>
</comment>
<sequence length="229" mass="23384">MDWDMAAGCISSRFRDASGQSGEHVRETRNSEGGGLKFLWSYTMGRGSLPGAACWIGRGFVPANALCSATPVGLPPGSLRLKCFRGSSSSHSQARNSDPAVDAATTATITTQTTTATYDAPSMSPSSSPLNTSANPSTTSTSTAEATTMSLTSAPSSSSHPPSSAIAGREDRDYTSTNTTAAQTLSWWQYMGWTSSSSGAAASENGVARTGGSGEGDSEAGVKAIADTN</sequence>
<protein>
    <submittedName>
        <fullName evidence="2">Uncharacterized protein</fullName>
    </submittedName>
</protein>
<dbReference type="InParanoid" id="A0A409W6S2"/>
<feature type="region of interest" description="Disordered" evidence="1">
    <location>
        <begin position="112"/>
        <end position="178"/>
    </location>
</feature>
<feature type="compositionally biased region" description="Low complexity" evidence="1">
    <location>
        <begin position="112"/>
        <end position="165"/>
    </location>
</feature>
<evidence type="ECO:0000256" key="1">
    <source>
        <dbReference type="SAM" id="MobiDB-lite"/>
    </source>
</evidence>
<organism evidence="2 3">
    <name type="scientific">Gymnopilus dilepis</name>
    <dbReference type="NCBI Taxonomy" id="231916"/>
    <lineage>
        <taxon>Eukaryota</taxon>
        <taxon>Fungi</taxon>
        <taxon>Dikarya</taxon>
        <taxon>Basidiomycota</taxon>
        <taxon>Agaricomycotina</taxon>
        <taxon>Agaricomycetes</taxon>
        <taxon>Agaricomycetidae</taxon>
        <taxon>Agaricales</taxon>
        <taxon>Agaricineae</taxon>
        <taxon>Hymenogastraceae</taxon>
        <taxon>Gymnopilus</taxon>
    </lineage>
</organism>
<reference evidence="2 3" key="1">
    <citation type="journal article" date="2018" name="Evol. Lett.">
        <title>Horizontal gene cluster transfer increased hallucinogenic mushroom diversity.</title>
        <authorList>
            <person name="Reynolds H.T."/>
            <person name="Vijayakumar V."/>
            <person name="Gluck-Thaler E."/>
            <person name="Korotkin H.B."/>
            <person name="Matheny P.B."/>
            <person name="Slot J.C."/>
        </authorList>
    </citation>
    <scope>NUCLEOTIDE SEQUENCE [LARGE SCALE GENOMIC DNA]</scope>
    <source>
        <strain evidence="2 3">SRW20</strain>
    </source>
</reference>
<evidence type="ECO:0000313" key="3">
    <source>
        <dbReference type="Proteomes" id="UP000284706"/>
    </source>
</evidence>
<proteinExistence type="predicted"/>
<name>A0A409W6S2_9AGAR</name>
<dbReference type="EMBL" id="NHYE01005355">
    <property type="protein sequence ID" value="PPQ74227.1"/>
    <property type="molecule type" value="Genomic_DNA"/>
</dbReference>
<feature type="region of interest" description="Disordered" evidence="1">
    <location>
        <begin position="196"/>
        <end position="229"/>
    </location>
</feature>
<evidence type="ECO:0000313" key="2">
    <source>
        <dbReference type="EMBL" id="PPQ74227.1"/>
    </source>
</evidence>
<accession>A0A409W6S2</accession>
<gene>
    <name evidence="2" type="ORF">CVT26_004361</name>
</gene>
<dbReference type="AlphaFoldDB" id="A0A409W6S2"/>
<keyword evidence="3" id="KW-1185">Reference proteome</keyword>